<protein>
    <submittedName>
        <fullName evidence="2">Uncharacterized protein</fullName>
    </submittedName>
</protein>
<evidence type="ECO:0000313" key="3">
    <source>
        <dbReference type="Proteomes" id="UP000291116"/>
    </source>
</evidence>
<evidence type="ECO:0000313" key="2">
    <source>
        <dbReference type="EMBL" id="VEU41732.1"/>
    </source>
</evidence>
<dbReference type="AlphaFoldDB" id="A0A448ZI60"/>
<name>A0A448ZI60_9STRA</name>
<gene>
    <name evidence="2" type="ORF">PSNMU_V1.4_AUG-EV-PASAV3_0086650</name>
</gene>
<proteinExistence type="predicted"/>
<keyword evidence="3" id="KW-1185">Reference proteome</keyword>
<feature type="region of interest" description="Disordered" evidence="1">
    <location>
        <begin position="1"/>
        <end position="42"/>
    </location>
</feature>
<dbReference type="EMBL" id="CAACVS010000378">
    <property type="protein sequence ID" value="VEU41732.1"/>
    <property type="molecule type" value="Genomic_DNA"/>
</dbReference>
<dbReference type="OrthoDB" id="10510889at2759"/>
<evidence type="ECO:0000256" key="1">
    <source>
        <dbReference type="SAM" id="MobiDB-lite"/>
    </source>
</evidence>
<sequence length="264" mass="30478">MIKTAKSSPNAKNVVDEKETEAKADTKNVVDEETEAKADTYEKEYPKLEVEKLEQIRAKEYSEKSNDERESLLNELHGVSSRAVPENPEMIHAALLLFQLELDKCSLEHEKRAYLRACSMKSTYVHSVGFRLKFLRAEFFHVQNATLRYLQNLNYMLDKFGEIALMRQLYMSDLNNEDIRFLKKGYMQILPFRDRAGRRILASLGSLGGFEYSMETKERVAIYICHAILSEDVVSQRKGAVMLGLLNEEAIESIRMIKMPWCCS</sequence>
<accession>A0A448ZI60</accession>
<dbReference type="Proteomes" id="UP000291116">
    <property type="component" value="Unassembled WGS sequence"/>
</dbReference>
<reference evidence="2 3" key="1">
    <citation type="submission" date="2019-01" db="EMBL/GenBank/DDBJ databases">
        <authorList>
            <person name="Ferrante I. M."/>
        </authorList>
    </citation>
    <scope>NUCLEOTIDE SEQUENCE [LARGE SCALE GENOMIC DNA]</scope>
    <source>
        <strain evidence="2 3">B856</strain>
    </source>
</reference>
<feature type="compositionally biased region" description="Polar residues" evidence="1">
    <location>
        <begin position="1"/>
        <end position="11"/>
    </location>
</feature>
<organism evidence="2 3">
    <name type="scientific">Pseudo-nitzschia multistriata</name>
    <dbReference type="NCBI Taxonomy" id="183589"/>
    <lineage>
        <taxon>Eukaryota</taxon>
        <taxon>Sar</taxon>
        <taxon>Stramenopiles</taxon>
        <taxon>Ochrophyta</taxon>
        <taxon>Bacillariophyta</taxon>
        <taxon>Bacillariophyceae</taxon>
        <taxon>Bacillariophycidae</taxon>
        <taxon>Bacillariales</taxon>
        <taxon>Bacillariaceae</taxon>
        <taxon>Pseudo-nitzschia</taxon>
    </lineage>
</organism>
<feature type="compositionally biased region" description="Basic and acidic residues" evidence="1">
    <location>
        <begin position="14"/>
        <end position="42"/>
    </location>
</feature>